<dbReference type="InterPro" id="IPR017441">
    <property type="entry name" value="Protein_kinase_ATP_BS"/>
</dbReference>
<dbReference type="InterPro" id="IPR000719">
    <property type="entry name" value="Prot_kinase_dom"/>
</dbReference>
<dbReference type="Gene3D" id="3.30.310.80">
    <property type="entry name" value="Kinase associated domain 1, KA1"/>
    <property type="match status" value="1"/>
</dbReference>
<keyword evidence="9 12" id="KW-0067">ATP-binding</keyword>
<evidence type="ECO:0000256" key="11">
    <source>
        <dbReference type="ARBA" id="ARBA00048679"/>
    </source>
</evidence>
<dbReference type="PANTHER" id="PTHR24346">
    <property type="entry name" value="MAP/MICROTUBULE AFFINITY-REGULATING KINASE"/>
    <property type="match status" value="1"/>
</dbReference>
<evidence type="ECO:0000256" key="9">
    <source>
        <dbReference type="ARBA" id="ARBA00022840"/>
    </source>
</evidence>
<evidence type="ECO:0000256" key="1">
    <source>
        <dbReference type="ARBA" id="ARBA00004496"/>
    </source>
</evidence>
<proteinExistence type="inferred from homology"/>
<organism evidence="15 16">
    <name type="scientific">Steinernema hermaphroditum</name>
    <dbReference type="NCBI Taxonomy" id="289476"/>
    <lineage>
        <taxon>Eukaryota</taxon>
        <taxon>Metazoa</taxon>
        <taxon>Ecdysozoa</taxon>
        <taxon>Nematoda</taxon>
        <taxon>Chromadorea</taxon>
        <taxon>Rhabditida</taxon>
        <taxon>Tylenchina</taxon>
        <taxon>Panagrolaimomorpha</taxon>
        <taxon>Strongyloidoidea</taxon>
        <taxon>Steinernematidae</taxon>
        <taxon>Steinernema</taxon>
    </lineage>
</organism>
<dbReference type="Pfam" id="PF21147">
    <property type="entry name" value="AMPK_alpha_AID"/>
    <property type="match status" value="1"/>
</dbReference>
<dbReference type="EMBL" id="JAUCMV010000001">
    <property type="protein sequence ID" value="KAK0424345.1"/>
    <property type="molecule type" value="Genomic_DNA"/>
</dbReference>
<dbReference type="Gene3D" id="1.10.8.10">
    <property type="entry name" value="DNA helicase RuvA subunit, C-terminal domain"/>
    <property type="match status" value="1"/>
</dbReference>
<sequence length="555" mass="63572">MASTEISRKDRERKPLKIGSYILGKTLGKGSFGKVKLAIHQPTQYKVAVKIINRTHVKKTASSTKIKREIQNLSQFKHPHIVRLYEVICTPSDIFMAMEYVAGGELFDKIIAHGKMRTPVVRRYFHQIISAIDYCHRRMIVHRDLKPENILLDGRHNIKIVDFGFSNNMRDGEFLNTHCGSYNYAAPELLKEDTYAGPEVDIWSCGVILYAMASGRLPFDHANFYEMLRRIKLGIFRIPDFLDRKLVNLIIHILQVNPMKRATMKDIINNEWFKADLPVHLFPLVNEPEVSVVDMKAVQNVAIYYKVAKAEVTAALLGDDPHHHLCVAYNLVLDNRGDSSRTRRVSLNEFYSGVPAGTPAETTHSDSSGRIFSTPFRRNKTKFHTHPLDHDVHGSEDRWHVGMTSCFSAEDIMLEVFRVLKELDYEWAVVTPFYIIVRPRQVDPEVEPPKMRLQLYQTKNKNDLRPREKPIYLLNFTNLPESESKPSASRHSSRQTSLCIPISSSLPSSRPNSLPKSFEEEPLPREAEESRSARTSQTMQFLHLCAAVIAKVAQR</sequence>
<dbReference type="InterPro" id="IPR008271">
    <property type="entry name" value="Ser/Thr_kinase_AS"/>
</dbReference>
<dbReference type="PROSITE" id="PS50011">
    <property type="entry name" value="PROTEIN_KINASE_DOM"/>
    <property type="match status" value="1"/>
</dbReference>
<keyword evidence="8" id="KW-0418">Kinase</keyword>
<dbReference type="InterPro" id="IPR011009">
    <property type="entry name" value="Kinase-like_dom_sf"/>
</dbReference>
<evidence type="ECO:0000256" key="3">
    <source>
        <dbReference type="ARBA" id="ARBA00012513"/>
    </source>
</evidence>
<dbReference type="Proteomes" id="UP001175271">
    <property type="component" value="Unassembled WGS sequence"/>
</dbReference>
<protein>
    <recommendedName>
        <fullName evidence="3">non-specific serine/threonine protein kinase</fullName>
        <ecNumber evidence="3">2.7.11.1</ecNumber>
    </recommendedName>
</protein>
<evidence type="ECO:0000313" key="16">
    <source>
        <dbReference type="Proteomes" id="UP001175271"/>
    </source>
</evidence>
<evidence type="ECO:0000256" key="2">
    <source>
        <dbReference type="ARBA" id="ARBA00006234"/>
    </source>
</evidence>
<reference evidence="15" key="1">
    <citation type="submission" date="2023-06" db="EMBL/GenBank/DDBJ databases">
        <title>Genomic analysis of the entomopathogenic nematode Steinernema hermaphroditum.</title>
        <authorList>
            <person name="Schwarz E.M."/>
            <person name="Heppert J.K."/>
            <person name="Baniya A."/>
            <person name="Schwartz H.T."/>
            <person name="Tan C.-H."/>
            <person name="Antoshechkin I."/>
            <person name="Sternberg P.W."/>
            <person name="Goodrich-Blair H."/>
            <person name="Dillman A.R."/>
        </authorList>
    </citation>
    <scope>NUCLEOTIDE SEQUENCE</scope>
    <source>
        <strain evidence="15">PS9179</strain>
        <tissue evidence="15">Whole animal</tissue>
    </source>
</reference>
<evidence type="ECO:0000256" key="4">
    <source>
        <dbReference type="ARBA" id="ARBA00022490"/>
    </source>
</evidence>
<evidence type="ECO:0000256" key="12">
    <source>
        <dbReference type="PROSITE-ProRule" id="PRU10141"/>
    </source>
</evidence>
<evidence type="ECO:0000256" key="13">
    <source>
        <dbReference type="SAM" id="MobiDB-lite"/>
    </source>
</evidence>
<dbReference type="PANTHER" id="PTHR24346:SF110">
    <property type="entry name" value="NON-SPECIFIC SERINE_THREONINE PROTEIN KINASE"/>
    <property type="match status" value="1"/>
</dbReference>
<evidence type="ECO:0000259" key="14">
    <source>
        <dbReference type="PROSITE" id="PS50011"/>
    </source>
</evidence>
<evidence type="ECO:0000313" key="15">
    <source>
        <dbReference type="EMBL" id="KAK0424345.1"/>
    </source>
</evidence>
<evidence type="ECO:0000256" key="7">
    <source>
        <dbReference type="ARBA" id="ARBA00022741"/>
    </source>
</evidence>
<dbReference type="InterPro" id="IPR028375">
    <property type="entry name" value="KA1/Ssp2_C"/>
</dbReference>
<accession>A0AA39IHA0</accession>
<feature type="binding site" evidence="12">
    <location>
        <position position="50"/>
    </location>
    <ligand>
        <name>ATP</name>
        <dbReference type="ChEBI" id="CHEBI:30616"/>
    </ligand>
</feature>
<comment type="catalytic activity">
    <reaction evidence="10">
        <text>L-threonyl-[protein] + ATP = O-phospho-L-threonyl-[protein] + ADP + H(+)</text>
        <dbReference type="Rhea" id="RHEA:46608"/>
        <dbReference type="Rhea" id="RHEA-COMP:11060"/>
        <dbReference type="Rhea" id="RHEA-COMP:11605"/>
        <dbReference type="ChEBI" id="CHEBI:15378"/>
        <dbReference type="ChEBI" id="CHEBI:30013"/>
        <dbReference type="ChEBI" id="CHEBI:30616"/>
        <dbReference type="ChEBI" id="CHEBI:61977"/>
        <dbReference type="ChEBI" id="CHEBI:456216"/>
        <dbReference type="EC" id="2.7.11.1"/>
    </reaction>
</comment>
<comment type="catalytic activity">
    <reaction evidence="11">
        <text>L-seryl-[protein] + ATP = O-phospho-L-seryl-[protein] + ADP + H(+)</text>
        <dbReference type="Rhea" id="RHEA:17989"/>
        <dbReference type="Rhea" id="RHEA-COMP:9863"/>
        <dbReference type="Rhea" id="RHEA-COMP:11604"/>
        <dbReference type="ChEBI" id="CHEBI:15378"/>
        <dbReference type="ChEBI" id="CHEBI:29999"/>
        <dbReference type="ChEBI" id="CHEBI:30616"/>
        <dbReference type="ChEBI" id="CHEBI:83421"/>
        <dbReference type="ChEBI" id="CHEBI:456216"/>
        <dbReference type="EC" id="2.7.11.1"/>
    </reaction>
</comment>
<keyword evidence="5" id="KW-0723">Serine/threonine-protein kinase</keyword>
<name>A0AA39IHA0_9BILA</name>
<evidence type="ECO:0000256" key="8">
    <source>
        <dbReference type="ARBA" id="ARBA00022777"/>
    </source>
</evidence>
<dbReference type="InterPro" id="IPR049020">
    <property type="entry name" value="PRKAA1/2_AID"/>
</dbReference>
<feature type="region of interest" description="Disordered" evidence="13">
    <location>
        <begin position="501"/>
        <end position="536"/>
    </location>
</feature>
<evidence type="ECO:0000256" key="5">
    <source>
        <dbReference type="ARBA" id="ARBA00022527"/>
    </source>
</evidence>
<comment type="subcellular location">
    <subcellularLocation>
        <location evidence="1">Cytoplasm</location>
    </subcellularLocation>
</comment>
<comment type="caution">
    <text evidence="15">The sequence shown here is derived from an EMBL/GenBank/DDBJ whole genome shotgun (WGS) entry which is preliminary data.</text>
</comment>
<keyword evidence="6" id="KW-0808">Transferase</keyword>
<dbReference type="PROSITE" id="PS00108">
    <property type="entry name" value="PROTEIN_KINASE_ST"/>
    <property type="match status" value="1"/>
</dbReference>
<evidence type="ECO:0000256" key="10">
    <source>
        <dbReference type="ARBA" id="ARBA00047899"/>
    </source>
</evidence>
<comment type="similarity">
    <text evidence="2">Belongs to the protein kinase superfamily. CAMK Ser/Thr protein kinase family. SNF1 subfamily.</text>
</comment>
<keyword evidence="16" id="KW-1185">Reference proteome</keyword>
<dbReference type="GO" id="GO:0005737">
    <property type="term" value="C:cytoplasm"/>
    <property type="evidence" value="ECO:0007669"/>
    <property type="project" value="UniProtKB-SubCell"/>
</dbReference>
<dbReference type="SMART" id="SM00220">
    <property type="entry name" value="S_TKc"/>
    <property type="match status" value="1"/>
</dbReference>
<dbReference type="FunFam" id="3.30.200.20:FF:000003">
    <property type="entry name" value="Non-specific serine/threonine protein kinase"/>
    <property type="match status" value="1"/>
</dbReference>
<dbReference type="Pfam" id="PF00069">
    <property type="entry name" value="Pkinase"/>
    <property type="match status" value="1"/>
</dbReference>
<dbReference type="SUPFAM" id="SSF56112">
    <property type="entry name" value="Protein kinase-like (PK-like)"/>
    <property type="match status" value="1"/>
</dbReference>
<dbReference type="Gene3D" id="1.10.510.10">
    <property type="entry name" value="Transferase(Phosphotransferase) domain 1"/>
    <property type="match status" value="1"/>
</dbReference>
<dbReference type="Gene3D" id="3.30.200.20">
    <property type="entry name" value="Phosphorylase Kinase, domain 1"/>
    <property type="match status" value="1"/>
</dbReference>
<dbReference type="FunFam" id="1.10.510.10:FF:001222">
    <property type="entry name" value="Serine/threonine-protein kinase ppk25"/>
    <property type="match status" value="1"/>
</dbReference>
<feature type="domain" description="Protein kinase" evidence="14">
    <location>
        <begin position="21"/>
        <end position="273"/>
    </location>
</feature>
<feature type="compositionally biased region" description="Low complexity" evidence="13">
    <location>
        <begin position="501"/>
        <end position="516"/>
    </location>
</feature>
<keyword evidence="4" id="KW-0963">Cytoplasm</keyword>
<dbReference type="SUPFAM" id="SSF103243">
    <property type="entry name" value="KA1-like"/>
    <property type="match status" value="1"/>
</dbReference>
<dbReference type="GO" id="GO:0004674">
    <property type="term" value="F:protein serine/threonine kinase activity"/>
    <property type="evidence" value="ECO:0007669"/>
    <property type="project" value="UniProtKB-KW"/>
</dbReference>
<keyword evidence="7 12" id="KW-0547">Nucleotide-binding</keyword>
<dbReference type="AlphaFoldDB" id="A0AA39IHA0"/>
<dbReference type="GO" id="GO:0035556">
    <property type="term" value="P:intracellular signal transduction"/>
    <property type="evidence" value="ECO:0007669"/>
    <property type="project" value="TreeGrafter"/>
</dbReference>
<evidence type="ECO:0000256" key="6">
    <source>
        <dbReference type="ARBA" id="ARBA00022679"/>
    </source>
</evidence>
<dbReference type="GO" id="GO:0005524">
    <property type="term" value="F:ATP binding"/>
    <property type="evidence" value="ECO:0007669"/>
    <property type="project" value="UniProtKB-UniRule"/>
</dbReference>
<feature type="compositionally biased region" description="Basic and acidic residues" evidence="13">
    <location>
        <begin position="517"/>
        <end position="532"/>
    </location>
</feature>
<dbReference type="EC" id="2.7.11.1" evidence="3"/>
<gene>
    <name evidence="15" type="ORF">QR680_008622</name>
</gene>
<dbReference type="PROSITE" id="PS00107">
    <property type="entry name" value="PROTEIN_KINASE_ATP"/>
    <property type="match status" value="1"/>
</dbReference>